<dbReference type="OMA" id="YIWALEM"/>
<dbReference type="GO" id="GO:0005634">
    <property type="term" value="C:nucleus"/>
    <property type="evidence" value="ECO:0007669"/>
    <property type="project" value="UniProtKB-SubCell"/>
</dbReference>
<accession>A0A834YJE5</accession>
<evidence type="ECO:0000256" key="2">
    <source>
        <dbReference type="ARBA" id="ARBA00023015"/>
    </source>
</evidence>
<dbReference type="InterPro" id="IPR044660">
    <property type="entry name" value="IBH1-like"/>
</dbReference>
<keyword evidence="6" id="KW-1185">Reference proteome</keyword>
<protein>
    <submittedName>
        <fullName evidence="5">Uncharacterized protein</fullName>
    </submittedName>
</protein>
<dbReference type="GO" id="GO:0006355">
    <property type="term" value="P:regulation of DNA-templated transcription"/>
    <property type="evidence" value="ECO:0007669"/>
    <property type="project" value="InterPro"/>
</dbReference>
<dbReference type="AlphaFoldDB" id="A0A834YJE5"/>
<evidence type="ECO:0000256" key="4">
    <source>
        <dbReference type="ARBA" id="ARBA00023242"/>
    </source>
</evidence>
<evidence type="ECO:0000256" key="1">
    <source>
        <dbReference type="ARBA" id="ARBA00004123"/>
    </source>
</evidence>
<gene>
    <name evidence="5" type="ORF">HHK36_026314</name>
</gene>
<dbReference type="PANTHER" id="PTHR33124:SF39">
    <property type="entry name" value="TRANSCRIPTION FACTOR UPBEAT1"/>
    <property type="match status" value="1"/>
</dbReference>
<dbReference type="InterPro" id="IPR044549">
    <property type="entry name" value="bHLH_AtIBH1-like"/>
</dbReference>
<comment type="caution">
    <text evidence="5">The sequence shown here is derived from an EMBL/GenBank/DDBJ whole genome shotgun (WGS) entry which is preliminary data.</text>
</comment>
<keyword evidence="3" id="KW-0804">Transcription</keyword>
<dbReference type="OrthoDB" id="1935502at2759"/>
<sequence>MGAPLQSLLSLDLKGMVPENKGMRESSNGSLWSKVLRGQSTRRRLARKQRFNGRHGWSRRPSRTLMKRRAISGGCKRPKNGIGRRVRTLKKLIPNGKSTGLDGLFRDTADYILYLQMRVKAMQIMVNVFSSSDEN</sequence>
<dbReference type="PANTHER" id="PTHR33124">
    <property type="entry name" value="TRANSCRIPTION FACTOR IBH1-LIKE 1"/>
    <property type="match status" value="1"/>
</dbReference>
<keyword evidence="4" id="KW-0539">Nucleus</keyword>
<organism evidence="5 6">
    <name type="scientific">Tetracentron sinense</name>
    <name type="common">Spur-leaf</name>
    <dbReference type="NCBI Taxonomy" id="13715"/>
    <lineage>
        <taxon>Eukaryota</taxon>
        <taxon>Viridiplantae</taxon>
        <taxon>Streptophyta</taxon>
        <taxon>Embryophyta</taxon>
        <taxon>Tracheophyta</taxon>
        <taxon>Spermatophyta</taxon>
        <taxon>Magnoliopsida</taxon>
        <taxon>Trochodendrales</taxon>
        <taxon>Trochodendraceae</taxon>
        <taxon>Tetracentron</taxon>
    </lineage>
</organism>
<dbReference type="Proteomes" id="UP000655225">
    <property type="component" value="Unassembled WGS sequence"/>
</dbReference>
<reference evidence="5 6" key="1">
    <citation type="submission" date="2020-04" db="EMBL/GenBank/DDBJ databases">
        <title>Plant Genome Project.</title>
        <authorList>
            <person name="Zhang R.-G."/>
        </authorList>
    </citation>
    <scope>NUCLEOTIDE SEQUENCE [LARGE SCALE GENOMIC DNA]</scope>
    <source>
        <strain evidence="5">YNK0</strain>
        <tissue evidence="5">Leaf</tissue>
    </source>
</reference>
<evidence type="ECO:0000313" key="6">
    <source>
        <dbReference type="Proteomes" id="UP000655225"/>
    </source>
</evidence>
<dbReference type="CDD" id="cd11444">
    <property type="entry name" value="bHLH_AtIBH1_like"/>
    <property type="match status" value="1"/>
</dbReference>
<evidence type="ECO:0000313" key="5">
    <source>
        <dbReference type="EMBL" id="KAF8387660.1"/>
    </source>
</evidence>
<evidence type="ECO:0000256" key="3">
    <source>
        <dbReference type="ARBA" id="ARBA00023163"/>
    </source>
</evidence>
<proteinExistence type="predicted"/>
<dbReference type="EMBL" id="JABCRI010000020">
    <property type="protein sequence ID" value="KAF8387660.1"/>
    <property type="molecule type" value="Genomic_DNA"/>
</dbReference>
<comment type="subcellular location">
    <subcellularLocation>
        <location evidence="1">Nucleus</location>
    </subcellularLocation>
</comment>
<name>A0A834YJE5_TETSI</name>
<keyword evidence="2" id="KW-0805">Transcription regulation</keyword>